<evidence type="ECO:0000259" key="2">
    <source>
        <dbReference type="Pfam" id="PF20150"/>
    </source>
</evidence>
<dbReference type="RefSeq" id="XP_013324251.1">
    <property type="nucleotide sequence ID" value="XM_013468797.1"/>
</dbReference>
<dbReference type="Proteomes" id="UP000053958">
    <property type="component" value="Unassembled WGS sequence"/>
</dbReference>
<dbReference type="PANTHER" id="PTHR35910:SF1">
    <property type="entry name" value="2EXR DOMAIN-CONTAINING PROTEIN"/>
    <property type="match status" value="1"/>
</dbReference>
<feature type="compositionally biased region" description="Acidic residues" evidence="1">
    <location>
        <begin position="285"/>
        <end position="294"/>
    </location>
</feature>
<reference evidence="3 4" key="1">
    <citation type="submission" date="2015-04" db="EMBL/GenBank/DDBJ databases">
        <authorList>
            <person name="Heijne W.H."/>
            <person name="Fedorova N.D."/>
            <person name="Nierman W.C."/>
            <person name="Vollebregt A.W."/>
            <person name="Zhao Z."/>
            <person name="Wu L."/>
            <person name="Kumar M."/>
            <person name="Stam H."/>
            <person name="van den Berg M.A."/>
            <person name="Pel H.J."/>
        </authorList>
    </citation>
    <scope>NUCLEOTIDE SEQUENCE [LARGE SCALE GENOMIC DNA]</scope>
    <source>
        <strain evidence="3 4">CBS 393.64</strain>
    </source>
</reference>
<dbReference type="OrthoDB" id="3540486at2759"/>
<feature type="domain" description="2EXR" evidence="2">
    <location>
        <begin position="5"/>
        <end position="107"/>
    </location>
</feature>
<sequence>MASEFHLFPKLPVELRRAIWRHCLPSRVVELDIPYNELVGKGTTCQLAHTTSRNTRPPVISRVCHESREVALEAYDEDSDSDPDQPGWLASNTTEGVLWLRPSTDIVHLNWWPAYSGLYDSAGEPIPFLLWLAARSRGASITADLLHGFDSEYKGGYHNESFPLLEGRKDYLVCLKMVSIHVSMARALDSGLFGRLGEEPIQCVDAFDEDTIRKYQQLWTLAAPPEDREPAEFFELVETNRLRERIQQWSEAVEKLWLWNKYFQAQNEEFPGIDDPDAIWLRPSDEEDDDDDPDPLSSGVGPRYSPNKGHPWVKEILEAMPRFRPTIMFRHCVLKCWLSDPLKKGTL</sequence>
<feature type="region of interest" description="Disordered" evidence="1">
    <location>
        <begin position="274"/>
        <end position="305"/>
    </location>
</feature>
<evidence type="ECO:0000313" key="3">
    <source>
        <dbReference type="EMBL" id="KKA17639.1"/>
    </source>
</evidence>
<keyword evidence="4" id="KW-1185">Reference proteome</keyword>
<dbReference type="Pfam" id="PF20150">
    <property type="entry name" value="2EXR"/>
    <property type="match status" value="1"/>
</dbReference>
<protein>
    <recommendedName>
        <fullName evidence="2">2EXR domain-containing protein</fullName>
    </recommendedName>
</protein>
<accession>A0A0F4YHJ5</accession>
<gene>
    <name evidence="3" type="ORF">T310_8418</name>
</gene>
<proteinExistence type="predicted"/>
<organism evidence="3 4">
    <name type="scientific">Rasamsonia emersonii (strain ATCC 16479 / CBS 393.64 / IMI 116815)</name>
    <dbReference type="NCBI Taxonomy" id="1408163"/>
    <lineage>
        <taxon>Eukaryota</taxon>
        <taxon>Fungi</taxon>
        <taxon>Dikarya</taxon>
        <taxon>Ascomycota</taxon>
        <taxon>Pezizomycotina</taxon>
        <taxon>Eurotiomycetes</taxon>
        <taxon>Eurotiomycetidae</taxon>
        <taxon>Eurotiales</taxon>
        <taxon>Trichocomaceae</taxon>
        <taxon>Rasamsonia</taxon>
    </lineage>
</organism>
<comment type="caution">
    <text evidence="3">The sequence shown here is derived from an EMBL/GenBank/DDBJ whole genome shotgun (WGS) entry which is preliminary data.</text>
</comment>
<evidence type="ECO:0000313" key="4">
    <source>
        <dbReference type="Proteomes" id="UP000053958"/>
    </source>
</evidence>
<evidence type="ECO:0000256" key="1">
    <source>
        <dbReference type="SAM" id="MobiDB-lite"/>
    </source>
</evidence>
<name>A0A0F4YHJ5_RASE3</name>
<dbReference type="AlphaFoldDB" id="A0A0F4YHJ5"/>
<dbReference type="PANTHER" id="PTHR35910">
    <property type="entry name" value="2EXR DOMAIN-CONTAINING PROTEIN"/>
    <property type="match status" value="1"/>
</dbReference>
<dbReference type="GeneID" id="25320678"/>
<dbReference type="STRING" id="1408163.A0A0F4YHJ5"/>
<dbReference type="InterPro" id="IPR045518">
    <property type="entry name" value="2EXR"/>
</dbReference>
<dbReference type="EMBL" id="LASV01000593">
    <property type="protein sequence ID" value="KKA17639.1"/>
    <property type="molecule type" value="Genomic_DNA"/>
</dbReference>